<evidence type="ECO:0000256" key="2">
    <source>
        <dbReference type="ARBA" id="ARBA00023015"/>
    </source>
</evidence>
<dbReference type="GO" id="GO:0000976">
    <property type="term" value="F:transcription cis-regulatory region binding"/>
    <property type="evidence" value="ECO:0007669"/>
    <property type="project" value="TreeGrafter"/>
</dbReference>
<dbReference type="Pfam" id="PF03466">
    <property type="entry name" value="LysR_substrate"/>
    <property type="match status" value="1"/>
</dbReference>
<protein>
    <recommendedName>
        <fullName evidence="5">HTH lysR-type domain-containing protein</fullName>
    </recommendedName>
</protein>
<dbReference type="InterPro" id="IPR000847">
    <property type="entry name" value="LysR_HTH_N"/>
</dbReference>
<name>A0A653K1N4_9GAMM</name>
<evidence type="ECO:0000256" key="1">
    <source>
        <dbReference type="ARBA" id="ARBA00009437"/>
    </source>
</evidence>
<proteinExistence type="inferred from homology"/>
<comment type="similarity">
    <text evidence="1">Belongs to the LysR transcriptional regulatory family.</text>
</comment>
<feature type="domain" description="HTH lysR-type" evidence="5">
    <location>
        <begin position="4"/>
        <end position="60"/>
    </location>
</feature>
<keyword evidence="3" id="KW-0238">DNA-binding</keyword>
<dbReference type="PANTHER" id="PTHR30126">
    <property type="entry name" value="HTH-TYPE TRANSCRIPTIONAL REGULATOR"/>
    <property type="match status" value="1"/>
</dbReference>
<evidence type="ECO:0000256" key="3">
    <source>
        <dbReference type="ARBA" id="ARBA00023125"/>
    </source>
</evidence>
<dbReference type="PROSITE" id="PS50931">
    <property type="entry name" value="HTH_LYSR"/>
    <property type="match status" value="1"/>
</dbReference>
<reference evidence="6 7" key="1">
    <citation type="submission" date="2019-10" db="EMBL/GenBank/DDBJ databases">
        <authorList>
            <person name="Karimi E."/>
        </authorList>
    </citation>
    <scope>NUCLEOTIDE SEQUENCE [LARGE SCALE GENOMIC DNA]</scope>
    <source>
        <strain evidence="6">Acinetobacter sp. 8BE</strain>
    </source>
</reference>
<evidence type="ECO:0000256" key="4">
    <source>
        <dbReference type="ARBA" id="ARBA00023163"/>
    </source>
</evidence>
<dbReference type="Gene3D" id="1.10.10.10">
    <property type="entry name" value="Winged helix-like DNA-binding domain superfamily/Winged helix DNA-binding domain"/>
    <property type="match status" value="1"/>
</dbReference>
<dbReference type="Pfam" id="PF00126">
    <property type="entry name" value="HTH_1"/>
    <property type="match status" value="1"/>
</dbReference>
<dbReference type="Gene3D" id="3.40.190.290">
    <property type="match status" value="1"/>
</dbReference>
<dbReference type="SUPFAM" id="SSF53850">
    <property type="entry name" value="Periplasmic binding protein-like II"/>
    <property type="match status" value="1"/>
</dbReference>
<sequence length="303" mass="33952">MMAMQIKSLEIFMMVVKLGSFSEAAKMLYTVQSNVTSHIKKLETELNAELLHRQNPIQPTRAGVQLYGYAEKMLHLQKELLDTFSHNQLTASFPLVIGSMETTAAVRLPALIRDLQQHSPDFPFTLSTAPTRDLIDLVHASKLDCAFVAHHAPIDGMFNLHVWTEQLVLISSKHVPERLTNDDLIQKKFIAFKQGCSYRKAIDQFLSSHHLPAANVIEMGSLDGIISCVSLDVGLAILPISYVQQSHFAQSVKIHPIDSATAQINTYLIAHRDMSTWATNMHHFIAHVKGMNQQLEEESSSLM</sequence>
<dbReference type="InterPro" id="IPR036390">
    <property type="entry name" value="WH_DNA-bd_sf"/>
</dbReference>
<gene>
    <name evidence="6" type="ORF">ACI8B_110138</name>
</gene>
<organism evidence="6 7">
    <name type="scientific">Acinetobacter proteolyticus</name>
    <dbReference type="NCBI Taxonomy" id="1776741"/>
    <lineage>
        <taxon>Bacteria</taxon>
        <taxon>Pseudomonadati</taxon>
        <taxon>Pseudomonadota</taxon>
        <taxon>Gammaproteobacteria</taxon>
        <taxon>Moraxellales</taxon>
        <taxon>Moraxellaceae</taxon>
        <taxon>Acinetobacter</taxon>
    </lineage>
</organism>
<keyword evidence="2" id="KW-0805">Transcription regulation</keyword>
<dbReference type="InterPro" id="IPR036388">
    <property type="entry name" value="WH-like_DNA-bd_sf"/>
</dbReference>
<dbReference type="PANTHER" id="PTHR30126:SF40">
    <property type="entry name" value="HTH-TYPE TRANSCRIPTIONAL REGULATOR GLTR"/>
    <property type="match status" value="1"/>
</dbReference>
<dbReference type="GO" id="GO:0003700">
    <property type="term" value="F:DNA-binding transcription factor activity"/>
    <property type="evidence" value="ECO:0007669"/>
    <property type="project" value="InterPro"/>
</dbReference>
<keyword evidence="4" id="KW-0804">Transcription</keyword>
<evidence type="ECO:0000313" key="7">
    <source>
        <dbReference type="Proteomes" id="UP000430404"/>
    </source>
</evidence>
<dbReference type="EMBL" id="CABWKZ010000003">
    <property type="protein sequence ID" value="VXA54076.1"/>
    <property type="molecule type" value="Genomic_DNA"/>
</dbReference>
<dbReference type="AlphaFoldDB" id="A0A653K1N4"/>
<dbReference type="InterPro" id="IPR005119">
    <property type="entry name" value="LysR_subst-bd"/>
</dbReference>
<dbReference type="SUPFAM" id="SSF46785">
    <property type="entry name" value="Winged helix' DNA-binding domain"/>
    <property type="match status" value="1"/>
</dbReference>
<evidence type="ECO:0000259" key="5">
    <source>
        <dbReference type="PROSITE" id="PS50931"/>
    </source>
</evidence>
<dbReference type="Proteomes" id="UP000430404">
    <property type="component" value="Unassembled WGS sequence"/>
</dbReference>
<evidence type="ECO:0000313" key="6">
    <source>
        <dbReference type="EMBL" id="VXA54076.1"/>
    </source>
</evidence>
<accession>A0A653K1N4</accession>